<feature type="region of interest" description="Disordered" evidence="1">
    <location>
        <begin position="695"/>
        <end position="719"/>
    </location>
</feature>
<evidence type="ECO:0000313" key="4">
    <source>
        <dbReference type="Proteomes" id="UP001215151"/>
    </source>
</evidence>
<protein>
    <recommendedName>
        <fullName evidence="2">Fungal-type protein kinase domain-containing protein</fullName>
    </recommendedName>
</protein>
<evidence type="ECO:0000313" key="3">
    <source>
        <dbReference type="EMBL" id="KAJ8496350.1"/>
    </source>
</evidence>
<feature type="compositionally biased region" description="Basic and acidic residues" evidence="1">
    <location>
        <begin position="363"/>
        <end position="378"/>
    </location>
</feature>
<proteinExistence type="predicted"/>
<dbReference type="EMBL" id="JAPEVG010000015">
    <property type="protein sequence ID" value="KAJ8496350.1"/>
    <property type="molecule type" value="Genomic_DNA"/>
</dbReference>
<organism evidence="3 4">
    <name type="scientific">Trametes cubensis</name>
    <dbReference type="NCBI Taxonomy" id="1111947"/>
    <lineage>
        <taxon>Eukaryota</taxon>
        <taxon>Fungi</taxon>
        <taxon>Dikarya</taxon>
        <taxon>Basidiomycota</taxon>
        <taxon>Agaricomycotina</taxon>
        <taxon>Agaricomycetes</taxon>
        <taxon>Polyporales</taxon>
        <taxon>Polyporaceae</taxon>
        <taxon>Trametes</taxon>
    </lineage>
</organism>
<keyword evidence="4" id="KW-1185">Reference proteome</keyword>
<comment type="caution">
    <text evidence="3">The sequence shown here is derived from an EMBL/GenBank/DDBJ whole genome shotgun (WGS) entry which is preliminary data.</text>
</comment>
<gene>
    <name evidence="3" type="ORF">ONZ51_g1149</name>
</gene>
<feature type="domain" description="Fungal-type protein kinase" evidence="2">
    <location>
        <begin position="359"/>
        <end position="519"/>
    </location>
</feature>
<dbReference type="Proteomes" id="UP001215151">
    <property type="component" value="Unassembled WGS sequence"/>
</dbReference>
<reference evidence="3" key="1">
    <citation type="submission" date="2022-11" db="EMBL/GenBank/DDBJ databases">
        <title>Genome Sequence of Cubamyces cubensis.</title>
        <authorList>
            <person name="Buettner E."/>
        </authorList>
    </citation>
    <scope>NUCLEOTIDE SEQUENCE</scope>
    <source>
        <strain evidence="3">MPL-01</strain>
    </source>
</reference>
<dbReference type="InterPro" id="IPR040976">
    <property type="entry name" value="Pkinase_fungal"/>
</dbReference>
<dbReference type="Pfam" id="PF17667">
    <property type="entry name" value="Pkinase_fungal"/>
    <property type="match status" value="1"/>
</dbReference>
<accession>A0AAD7U2P7</accession>
<name>A0AAD7U2P7_9APHY</name>
<dbReference type="AlphaFoldDB" id="A0AAD7U2P7"/>
<feature type="region of interest" description="Disordered" evidence="1">
    <location>
        <begin position="351"/>
        <end position="378"/>
    </location>
</feature>
<feature type="compositionally biased region" description="Polar residues" evidence="1">
    <location>
        <begin position="353"/>
        <end position="362"/>
    </location>
</feature>
<evidence type="ECO:0000259" key="2">
    <source>
        <dbReference type="Pfam" id="PF17667"/>
    </source>
</evidence>
<evidence type="ECO:0000256" key="1">
    <source>
        <dbReference type="SAM" id="MobiDB-lite"/>
    </source>
</evidence>
<sequence length="755" mass="86267">MDEHPAICIDIKEFSQEYLRTDAVAPYVPIGLNWRKEIFNEIWSRSSSDTVVEAWERIVIEDGCPLYGKHSVSISSCRKRGELLSGAPYDSREGCALPIFFGCGDDDPFVRYSDVTMDAWDKYRSDIYDFVADIFSHHQRNHLYIIFVFGECFRISRWDYAGVVVSSIVDYIKEPLILSSVLLGLCALQKGDRGFDTTATLVVPESPDYKLMMDMAEYQDTDWKVPDSWPRNAALALPPTFEYVRVLFRESVLAEWPLYKLEVRRGSGSDWPSVQSFLVGKPLVVKSGPFQRGMRGFVAYAIHQKRFFFLKETRRDSAITFRPGDGPDLELLATLGIPNIPTVVTYGDVEDPSWTSRQSRATDQTKRSKPGLDGKGESGLKKFVRSRLVMEEVALPLECVQSGKELVSAIRDCIKTDMEASHALSRYHADICEDHVMIVPRLVLEDKSVKAKLKGFLVDWELSIGLPEIHDEDISARETVFPSGRYGDWRCMSVLRQDDPMHVPGPQDELEAFIHVLISVGIRILLCGPVPARESDCFWHCQDKNMSLESAIYDIYGIRKDGVRICGPVKREMITKGMRPCNFGEYSSPIDKLLSTVLVWFKLYYYRNDSTTRVPNPLDARLFPCAPPFVEEIMESYVGDDDTHVRVSRGRIRYMNHPRPNLYRNQLDNFDLVYEAFNTALATRSVDWTMDSSRKFPPPIPTRPREKRPLPPMDPIEYDGTDLGIEYEMSSDDDGSTFRPFNRGLKKRKLLRPAD</sequence>